<dbReference type="InterPro" id="IPR050275">
    <property type="entry name" value="PGM_Phosphatase"/>
</dbReference>
<accession>A0A0N0NMG4</accession>
<evidence type="ECO:0000313" key="2">
    <source>
        <dbReference type="EMBL" id="KPI40169.1"/>
    </source>
</evidence>
<dbReference type="CDD" id="cd07040">
    <property type="entry name" value="HP"/>
    <property type="match status" value="1"/>
</dbReference>
<dbReference type="GO" id="GO:0016791">
    <property type="term" value="F:phosphatase activity"/>
    <property type="evidence" value="ECO:0007669"/>
    <property type="project" value="TreeGrafter"/>
</dbReference>
<dbReference type="SMART" id="SM00855">
    <property type="entry name" value="PGAM"/>
    <property type="match status" value="1"/>
</dbReference>
<dbReference type="RefSeq" id="XP_018000132.1">
    <property type="nucleotide sequence ID" value="XM_018140166.1"/>
</dbReference>
<keyword evidence="3" id="KW-1185">Reference proteome</keyword>
<dbReference type="PANTHER" id="PTHR48100:SF54">
    <property type="entry name" value="PHOSPHATASE SPAC5H10.03-RELATED"/>
    <property type="match status" value="1"/>
</dbReference>
<dbReference type="EMBL" id="LFJN01000013">
    <property type="protein sequence ID" value="KPI40169.1"/>
    <property type="molecule type" value="Genomic_DNA"/>
</dbReference>
<evidence type="ECO:0008006" key="4">
    <source>
        <dbReference type="Google" id="ProtNLM"/>
    </source>
</evidence>
<dbReference type="PANTHER" id="PTHR48100">
    <property type="entry name" value="BROAD-SPECIFICITY PHOSPHATASE YOR283W-RELATED"/>
    <property type="match status" value="1"/>
</dbReference>
<dbReference type="VEuPathDB" id="FungiDB:AB675_11330"/>
<evidence type="ECO:0000256" key="1">
    <source>
        <dbReference type="SAM" id="MobiDB-lite"/>
    </source>
</evidence>
<dbReference type="InterPro" id="IPR013078">
    <property type="entry name" value="His_Pase_superF_clade-1"/>
</dbReference>
<dbReference type="GeneID" id="28732046"/>
<protein>
    <recommendedName>
        <fullName evidence="4">Phosphatase SPAC5H10.03</fullName>
    </recommendedName>
</protein>
<reference evidence="2 3" key="1">
    <citation type="submission" date="2015-06" db="EMBL/GenBank/DDBJ databases">
        <title>Draft genome of the ant-associated black yeast Phialophora attae CBS 131958.</title>
        <authorList>
            <person name="Moreno L.F."/>
            <person name="Stielow B.J."/>
            <person name="de Hoog S."/>
            <person name="Vicente V.A."/>
            <person name="Weiss V.A."/>
            <person name="de Vries M."/>
            <person name="Cruz L.M."/>
            <person name="Souza E.M."/>
        </authorList>
    </citation>
    <scope>NUCLEOTIDE SEQUENCE [LARGE SCALE GENOMIC DNA]</scope>
    <source>
        <strain evidence="2 3">CBS 131958</strain>
    </source>
</reference>
<dbReference type="AlphaFoldDB" id="A0A0N0NMG4"/>
<gene>
    <name evidence="2" type="ORF">AB675_11330</name>
</gene>
<dbReference type="Proteomes" id="UP000038010">
    <property type="component" value="Unassembled WGS sequence"/>
</dbReference>
<dbReference type="InterPro" id="IPR029033">
    <property type="entry name" value="His_PPase_superfam"/>
</dbReference>
<proteinExistence type="predicted"/>
<dbReference type="SUPFAM" id="SSF53254">
    <property type="entry name" value="Phosphoglycerate mutase-like"/>
    <property type="match status" value="1"/>
</dbReference>
<dbReference type="OrthoDB" id="496981at2759"/>
<dbReference type="Gene3D" id="3.40.50.1240">
    <property type="entry name" value="Phosphoglycerate mutase-like"/>
    <property type="match status" value="1"/>
</dbReference>
<evidence type="ECO:0000313" key="3">
    <source>
        <dbReference type="Proteomes" id="UP000038010"/>
    </source>
</evidence>
<sequence length="351" mass="39250">MPSVTVHLIRHAQGFHNLGVEFHSLTDPRLTPLGQSQCLDLQKAHFPPTSQRRISLIAASPLNRTLHTAFITFQPLLDSTHPDHAEASQGSKLRKPEIFALPDAQETSDFPCDTGSAPNTLAEVVKEQKWPVDLSLLNEQWTNKALGTRYSPNANAIKARAKTARTWLREKAAELLQQYPDEDVQLVLVTHGGYLHYFTDDWEDATKGLGTGWDNCETRAYVFENGIVAPEGTDPDVDARLVETLDSRKRRGKQGPTLGWEDQRKWEEKTYEGWQKVGLQRPDEIGVEGKEWKSGLNVQKTEAALKHEQQTSDQDAAGPGVRQVESDNIASDMAGELQRERRSSVTVRAQA</sequence>
<feature type="region of interest" description="Disordered" evidence="1">
    <location>
        <begin position="301"/>
        <end position="351"/>
    </location>
</feature>
<name>A0A0N0NMG4_9EURO</name>
<dbReference type="Pfam" id="PF00300">
    <property type="entry name" value="His_Phos_1"/>
    <property type="match status" value="1"/>
</dbReference>
<organism evidence="2 3">
    <name type="scientific">Cyphellophora attinorum</name>
    <dbReference type="NCBI Taxonomy" id="1664694"/>
    <lineage>
        <taxon>Eukaryota</taxon>
        <taxon>Fungi</taxon>
        <taxon>Dikarya</taxon>
        <taxon>Ascomycota</taxon>
        <taxon>Pezizomycotina</taxon>
        <taxon>Eurotiomycetes</taxon>
        <taxon>Chaetothyriomycetidae</taxon>
        <taxon>Chaetothyriales</taxon>
        <taxon>Cyphellophoraceae</taxon>
        <taxon>Cyphellophora</taxon>
    </lineage>
</organism>
<comment type="caution">
    <text evidence="2">The sequence shown here is derived from an EMBL/GenBank/DDBJ whole genome shotgun (WGS) entry which is preliminary data.</text>
</comment>
<dbReference type="GO" id="GO:0005737">
    <property type="term" value="C:cytoplasm"/>
    <property type="evidence" value="ECO:0007669"/>
    <property type="project" value="TreeGrafter"/>
</dbReference>